<gene>
    <name evidence="1" type="ORF">BDK51DRAFT_26196</name>
</gene>
<name>A0A4P9W5S8_9FUNG</name>
<dbReference type="EMBL" id="KZ997285">
    <property type="protein sequence ID" value="RKO87624.1"/>
    <property type="molecule type" value="Genomic_DNA"/>
</dbReference>
<evidence type="ECO:0000313" key="1">
    <source>
        <dbReference type="EMBL" id="RKO87624.1"/>
    </source>
</evidence>
<proteinExistence type="predicted"/>
<dbReference type="Proteomes" id="UP000269721">
    <property type="component" value="Unassembled WGS sequence"/>
</dbReference>
<keyword evidence="2" id="KW-1185">Reference proteome</keyword>
<protein>
    <submittedName>
        <fullName evidence="1">Uncharacterized protein</fullName>
    </submittedName>
</protein>
<sequence>MLTLPRRRFLAPLIAQNAFITSWRPFHLLRTTCIHLSKRAGGNSIANCGITRSFRAVRKCSGRYVLFLPAEEDWGDRAVDGIDWMEGNYPTNGETVEGRIKNKLLVRRAWSKYTALWGQGVKSTFKGIEVGKRCCKSEWSGERVDVAELQGWWLESIAKRTIKEWWMGAPRVANGAKWAPIGAAKSLQPPTDAIIFHRPRITATLVYALCYPESILACAMYEGGGEQNKILGLGK</sequence>
<dbReference type="AlphaFoldDB" id="A0A4P9W5S8"/>
<reference evidence="2" key="1">
    <citation type="journal article" date="2018" name="Nat. Microbiol.">
        <title>Leveraging single-cell genomics to expand the fungal tree of life.</title>
        <authorList>
            <person name="Ahrendt S.R."/>
            <person name="Quandt C.A."/>
            <person name="Ciobanu D."/>
            <person name="Clum A."/>
            <person name="Salamov A."/>
            <person name="Andreopoulos B."/>
            <person name="Cheng J.F."/>
            <person name="Woyke T."/>
            <person name="Pelin A."/>
            <person name="Henrissat B."/>
            <person name="Reynolds N.K."/>
            <person name="Benny G.L."/>
            <person name="Smith M.E."/>
            <person name="James T.Y."/>
            <person name="Grigoriev I.V."/>
        </authorList>
    </citation>
    <scope>NUCLEOTIDE SEQUENCE [LARGE SCALE GENOMIC DNA]</scope>
</reference>
<evidence type="ECO:0000313" key="2">
    <source>
        <dbReference type="Proteomes" id="UP000269721"/>
    </source>
</evidence>
<organism evidence="1 2">
    <name type="scientific">Blyttiomyces helicus</name>
    <dbReference type="NCBI Taxonomy" id="388810"/>
    <lineage>
        <taxon>Eukaryota</taxon>
        <taxon>Fungi</taxon>
        <taxon>Fungi incertae sedis</taxon>
        <taxon>Chytridiomycota</taxon>
        <taxon>Chytridiomycota incertae sedis</taxon>
        <taxon>Chytridiomycetes</taxon>
        <taxon>Chytridiomycetes incertae sedis</taxon>
        <taxon>Blyttiomyces</taxon>
    </lineage>
</organism>
<accession>A0A4P9W5S8</accession>